<dbReference type="Pfam" id="PF00085">
    <property type="entry name" value="Thioredoxin"/>
    <property type="match status" value="2"/>
</dbReference>
<dbReference type="GO" id="GO:0036498">
    <property type="term" value="P:IRE1-mediated unfolded protein response"/>
    <property type="evidence" value="ECO:0007669"/>
    <property type="project" value="TreeGrafter"/>
</dbReference>
<dbReference type="InterPro" id="IPR036249">
    <property type="entry name" value="Thioredoxin-like_sf"/>
</dbReference>
<feature type="domain" description="Thioredoxin" evidence="4">
    <location>
        <begin position="102"/>
        <end position="233"/>
    </location>
</feature>
<dbReference type="Proteomes" id="UP000838878">
    <property type="component" value="Chromosome 1"/>
</dbReference>
<dbReference type="EMBL" id="OV170221">
    <property type="protein sequence ID" value="CAH0714256.1"/>
    <property type="molecule type" value="Genomic_DNA"/>
</dbReference>
<dbReference type="InterPro" id="IPR052460">
    <property type="entry name" value="ER_disulfide_reductase"/>
</dbReference>
<proteinExistence type="predicted"/>
<dbReference type="CDD" id="cd06257">
    <property type="entry name" value="DnaJ"/>
    <property type="match status" value="1"/>
</dbReference>
<dbReference type="InterPro" id="IPR017937">
    <property type="entry name" value="Thioredoxin_CS"/>
</dbReference>
<sequence>MKSYCHRAPWLCRLKFILISLLLFENVLSDVSYYELLGVSKKASTHEIKQAYKKLAVKLHPDKNPNTREQKRFLEITEAYETLKDPQKRHKYDMYGSQQSYTKKYDYHSQAEYNDLYYNGLYHNDPFVITLSGKRFDSYLEEGLYFINFYSPFCPPCQNLADDWKKLAEVYNGIIKIGAVNCKYHNSFCFNTMRIGSYPTLLFYPNGKHRNFLYYRGEHSFEALEEFVLKFLRDTVNVPTITKLRSTDDPMVYILDDSLDEKMLLRIAYHLDGLASVVMATNIRPRVSKNLDAVIVFKYKRIYKEIFSSDEKTILSEIVDMLPKIEEIGLEQLKEIRSNLRNGDDATPWVLYFSKEGDDKLLLYQMRIGLPDINFGIINCDTLPSLCESLQVWEAPCWALLKAGGAYQRLYAAPTEAALRAAARALPLHTLSPTDFQNIYDGDMSPWVLLVVPYQVTWDHYAEPFTQACLEMLDADINFGIMICTLNTDSSCRLVAQNEPVILLQNGTKRHMYGGDADKAEIVEFIDLIRENADMELTEAQVLEIQHSSRTHTWVVAYLPAACGRVCRDLLHEWRRVAKRLRPLASVRVGVLECARGAGLCANVRAAAARLYPAAAQRHYTVSLEHLSEAPYILEWALEHIDNSIMKVNWQSFTKTVIAEELNPSRNKKPWLIYFHSPRCYRCYEMYPDFAIVANMLSNSMHFGKVNCMTERTLCQHEYINSYPSIRLYLNRNKQNTVSRVVPIQPKGYMELIKDIKPHLRGYDENILLDIESMGIKSHIRFRDEL</sequence>
<evidence type="ECO:0000313" key="5">
    <source>
        <dbReference type="EMBL" id="CAH0714256.1"/>
    </source>
</evidence>
<feature type="non-terminal residue" evidence="5">
    <location>
        <position position="786"/>
    </location>
</feature>
<protein>
    <recommendedName>
        <fullName evidence="1">DnaJ homolog subfamily C member 10</fullName>
    </recommendedName>
</protein>
<dbReference type="PANTHER" id="PTHR44340:SF1">
    <property type="entry name" value="DNAJ HOMOLOG SUBFAMILY C MEMBER 10"/>
    <property type="match status" value="1"/>
</dbReference>
<organism evidence="5 6">
    <name type="scientific">Brenthis ino</name>
    <name type="common">lesser marbled fritillary</name>
    <dbReference type="NCBI Taxonomy" id="405034"/>
    <lineage>
        <taxon>Eukaryota</taxon>
        <taxon>Metazoa</taxon>
        <taxon>Ecdysozoa</taxon>
        <taxon>Arthropoda</taxon>
        <taxon>Hexapoda</taxon>
        <taxon>Insecta</taxon>
        <taxon>Pterygota</taxon>
        <taxon>Neoptera</taxon>
        <taxon>Endopterygota</taxon>
        <taxon>Lepidoptera</taxon>
        <taxon>Glossata</taxon>
        <taxon>Ditrysia</taxon>
        <taxon>Papilionoidea</taxon>
        <taxon>Nymphalidae</taxon>
        <taxon>Heliconiinae</taxon>
        <taxon>Argynnini</taxon>
        <taxon>Brenthis</taxon>
    </lineage>
</organism>
<dbReference type="Gene3D" id="3.40.30.10">
    <property type="entry name" value="Glutaredoxin"/>
    <property type="match status" value="4"/>
</dbReference>
<evidence type="ECO:0000259" key="4">
    <source>
        <dbReference type="PROSITE" id="PS51352"/>
    </source>
</evidence>
<evidence type="ECO:0000256" key="2">
    <source>
        <dbReference type="SAM" id="SignalP"/>
    </source>
</evidence>
<reference evidence="5" key="1">
    <citation type="submission" date="2021-12" db="EMBL/GenBank/DDBJ databases">
        <authorList>
            <person name="Martin H S."/>
        </authorList>
    </citation>
    <scope>NUCLEOTIDE SEQUENCE</scope>
</reference>
<accession>A0A8J9Y5E6</accession>
<feature type="signal peptide" evidence="2">
    <location>
        <begin position="1"/>
        <end position="29"/>
    </location>
</feature>
<dbReference type="PRINTS" id="PR00625">
    <property type="entry name" value="JDOMAIN"/>
</dbReference>
<dbReference type="PROSITE" id="PS51352">
    <property type="entry name" value="THIOREDOXIN_2"/>
    <property type="match status" value="1"/>
</dbReference>
<feature type="domain" description="J" evidence="3">
    <location>
        <begin position="32"/>
        <end position="96"/>
    </location>
</feature>
<dbReference type="GO" id="GO:0005788">
    <property type="term" value="C:endoplasmic reticulum lumen"/>
    <property type="evidence" value="ECO:0007669"/>
    <property type="project" value="TreeGrafter"/>
</dbReference>
<name>A0A8J9Y5E6_9NEOP</name>
<dbReference type="AlphaFoldDB" id="A0A8J9Y5E6"/>
<dbReference type="PROSITE" id="PS00194">
    <property type="entry name" value="THIOREDOXIN_1"/>
    <property type="match status" value="1"/>
</dbReference>
<dbReference type="PANTHER" id="PTHR44340">
    <property type="entry name" value="DNAJ HOMOLOG SUBFAMILY C MEMBER 10"/>
    <property type="match status" value="1"/>
</dbReference>
<evidence type="ECO:0000256" key="1">
    <source>
        <dbReference type="ARBA" id="ARBA00020920"/>
    </source>
</evidence>
<evidence type="ECO:0000259" key="3">
    <source>
        <dbReference type="PROSITE" id="PS50076"/>
    </source>
</evidence>
<dbReference type="SUPFAM" id="SSF52833">
    <property type="entry name" value="Thioredoxin-like"/>
    <property type="match status" value="3"/>
</dbReference>
<dbReference type="Pfam" id="PF00226">
    <property type="entry name" value="DnaJ"/>
    <property type="match status" value="1"/>
</dbReference>
<evidence type="ECO:0000313" key="6">
    <source>
        <dbReference type="Proteomes" id="UP000838878"/>
    </source>
</evidence>
<keyword evidence="2" id="KW-0732">Signal</keyword>
<dbReference type="SUPFAM" id="SSF46565">
    <property type="entry name" value="Chaperone J-domain"/>
    <property type="match status" value="1"/>
</dbReference>
<dbReference type="CDD" id="cd02961">
    <property type="entry name" value="PDI_a_family"/>
    <property type="match status" value="1"/>
</dbReference>
<dbReference type="SMART" id="SM00271">
    <property type="entry name" value="DnaJ"/>
    <property type="match status" value="1"/>
</dbReference>
<dbReference type="InterPro" id="IPR001623">
    <property type="entry name" value="DnaJ_domain"/>
</dbReference>
<dbReference type="GO" id="GO:0016671">
    <property type="term" value="F:oxidoreductase activity, acting on a sulfur group of donors, disulfide as acceptor"/>
    <property type="evidence" value="ECO:0007669"/>
    <property type="project" value="TreeGrafter"/>
</dbReference>
<dbReference type="GO" id="GO:0051787">
    <property type="term" value="F:misfolded protein binding"/>
    <property type="evidence" value="ECO:0007669"/>
    <property type="project" value="TreeGrafter"/>
</dbReference>
<dbReference type="InterPro" id="IPR036869">
    <property type="entry name" value="J_dom_sf"/>
</dbReference>
<dbReference type="Gene3D" id="1.10.287.110">
    <property type="entry name" value="DnaJ domain"/>
    <property type="match status" value="1"/>
</dbReference>
<keyword evidence="6" id="KW-1185">Reference proteome</keyword>
<dbReference type="PROSITE" id="PS50076">
    <property type="entry name" value="DNAJ_2"/>
    <property type="match status" value="1"/>
</dbReference>
<dbReference type="OrthoDB" id="5810603at2759"/>
<dbReference type="GO" id="GO:0015035">
    <property type="term" value="F:protein-disulfide reductase activity"/>
    <property type="evidence" value="ECO:0007669"/>
    <property type="project" value="TreeGrafter"/>
</dbReference>
<gene>
    <name evidence="5" type="ORF">BINO364_LOCUS1330</name>
</gene>
<feature type="chain" id="PRO_5035465260" description="DnaJ homolog subfamily C member 10" evidence="2">
    <location>
        <begin position="30"/>
        <end position="786"/>
    </location>
</feature>
<dbReference type="InterPro" id="IPR013766">
    <property type="entry name" value="Thioredoxin_domain"/>
</dbReference>